<feature type="domain" description="FLYWCH-type" evidence="4">
    <location>
        <begin position="5"/>
        <end position="60"/>
    </location>
</feature>
<dbReference type="Gene3D" id="2.20.25.240">
    <property type="match status" value="1"/>
</dbReference>
<proteinExistence type="predicted"/>
<keyword evidence="2" id="KW-0863">Zinc-finger</keyword>
<dbReference type="Proteomes" id="UP000663836">
    <property type="component" value="Unassembled WGS sequence"/>
</dbReference>
<organism evidence="5 7">
    <name type="scientific">Rotaria sordida</name>
    <dbReference type="NCBI Taxonomy" id="392033"/>
    <lineage>
        <taxon>Eukaryota</taxon>
        <taxon>Metazoa</taxon>
        <taxon>Spiralia</taxon>
        <taxon>Gnathifera</taxon>
        <taxon>Rotifera</taxon>
        <taxon>Eurotatoria</taxon>
        <taxon>Bdelloidea</taxon>
        <taxon>Philodinida</taxon>
        <taxon>Philodinidae</taxon>
        <taxon>Rotaria</taxon>
    </lineage>
</organism>
<evidence type="ECO:0000256" key="1">
    <source>
        <dbReference type="ARBA" id="ARBA00022723"/>
    </source>
</evidence>
<dbReference type="EMBL" id="CAJOBD010002608">
    <property type="protein sequence ID" value="CAF3894974.1"/>
    <property type="molecule type" value="Genomic_DNA"/>
</dbReference>
<gene>
    <name evidence="6" type="ORF">JBS370_LOCUS20566</name>
    <name evidence="5" type="ORF">ZHD862_LOCUS7094</name>
</gene>
<reference evidence="5" key="1">
    <citation type="submission" date="2021-02" db="EMBL/GenBank/DDBJ databases">
        <authorList>
            <person name="Nowell W R."/>
        </authorList>
    </citation>
    <scope>NUCLEOTIDE SEQUENCE</scope>
</reference>
<accession>A0A813Z736</accession>
<keyword evidence="3" id="KW-0862">Zinc</keyword>
<dbReference type="InterPro" id="IPR007588">
    <property type="entry name" value="Znf_FLYWCH"/>
</dbReference>
<dbReference type="Proteomes" id="UP000663864">
    <property type="component" value="Unassembled WGS sequence"/>
</dbReference>
<evidence type="ECO:0000259" key="4">
    <source>
        <dbReference type="Pfam" id="PF04500"/>
    </source>
</evidence>
<dbReference type="EMBL" id="CAJNOT010000211">
    <property type="protein sequence ID" value="CAF0895234.1"/>
    <property type="molecule type" value="Genomic_DNA"/>
</dbReference>
<protein>
    <recommendedName>
        <fullName evidence="4">FLYWCH-type domain-containing protein</fullName>
    </recommendedName>
</protein>
<evidence type="ECO:0000313" key="6">
    <source>
        <dbReference type="EMBL" id="CAF3894974.1"/>
    </source>
</evidence>
<name>A0A813Z736_9BILA</name>
<dbReference type="Pfam" id="PF04500">
    <property type="entry name" value="FLYWCH"/>
    <property type="match status" value="1"/>
</dbReference>
<comment type="caution">
    <text evidence="5">The sequence shown here is derived from an EMBL/GenBank/DDBJ whole genome shotgun (WGS) entry which is preliminary data.</text>
</comment>
<evidence type="ECO:0000313" key="7">
    <source>
        <dbReference type="Proteomes" id="UP000663864"/>
    </source>
</evidence>
<keyword evidence="1" id="KW-0479">Metal-binding</keyword>
<dbReference type="AlphaFoldDB" id="A0A813Z736"/>
<evidence type="ECO:0000256" key="2">
    <source>
        <dbReference type="ARBA" id="ARBA00022771"/>
    </source>
</evidence>
<sequence>MSATFVESTHGKRQLCYLGYGYSLKRKNKKGSEYWICVKSQATATSCSDLSVTVRDKHTHVPDETDKQILEIQQNLKRKGIDESVPIDHIIEEAFHAINN</sequence>
<evidence type="ECO:0000256" key="3">
    <source>
        <dbReference type="ARBA" id="ARBA00022833"/>
    </source>
</evidence>
<dbReference type="GO" id="GO:0008270">
    <property type="term" value="F:zinc ion binding"/>
    <property type="evidence" value="ECO:0007669"/>
    <property type="project" value="UniProtKB-KW"/>
</dbReference>
<evidence type="ECO:0000313" key="5">
    <source>
        <dbReference type="EMBL" id="CAF0895234.1"/>
    </source>
</evidence>